<dbReference type="Proteomes" id="UP000178490">
    <property type="component" value="Unassembled WGS sequence"/>
</dbReference>
<dbReference type="PANTHER" id="PTHR35810">
    <property type="entry name" value="CYTOPLASMIC PROTEIN-RELATED"/>
    <property type="match status" value="1"/>
</dbReference>
<dbReference type="PANTHER" id="PTHR35810:SF1">
    <property type="entry name" value="CYTOPLASMIC PROTEIN"/>
    <property type="match status" value="1"/>
</dbReference>
<proteinExistence type="predicted"/>
<protein>
    <recommendedName>
        <fullName evidence="1">Fido domain-containing protein</fullName>
    </recommendedName>
</protein>
<dbReference type="Pfam" id="PF13310">
    <property type="entry name" value="Virulence_RhuM"/>
    <property type="match status" value="1"/>
</dbReference>
<dbReference type="AlphaFoldDB" id="A0A1F6P027"/>
<evidence type="ECO:0000259" key="1">
    <source>
        <dbReference type="PROSITE" id="PS51459"/>
    </source>
</evidence>
<dbReference type="InterPro" id="IPR053737">
    <property type="entry name" value="Type_II_TA_Toxin"/>
</dbReference>
<name>A0A1F6P027_9BACT</name>
<sequence length="325" mass="37182">MENKQIVIYTSPKGDNKVDVVLRDETVWLSQAQLSQLFGIERSVVTKHLRNIFETAELSEKSNVHFLHIANSDKPVKFYNLDVIISVGYRVNSSRATQFRIWATQVLRHHILDGFTINEKRLKESKELKLKELEKAVSLLKTAMNHNLLNQSEATGLLQVITEYANSWILLQKYDQRKLELKKKIIKKAHVITYENALEYINKLKNKLVAIKEATDIFGQERGEALKAILGSIHQSFGGHEIYPSLEQKAAHLLYFLIKDHPFVDGNKRSASFLFIVFLTQNKILLNNKGEKKINENALVALALLIAESNPKDKEIMIALITNLL</sequence>
<gene>
    <name evidence="2" type="ORF">A2537_01825</name>
</gene>
<evidence type="ECO:0000313" key="3">
    <source>
        <dbReference type="Proteomes" id="UP000178490"/>
    </source>
</evidence>
<comment type="caution">
    <text evidence="2">The sequence shown here is derived from an EMBL/GenBank/DDBJ whole genome shotgun (WGS) entry which is preliminary data.</text>
</comment>
<dbReference type="PROSITE" id="PS51459">
    <property type="entry name" value="FIDO"/>
    <property type="match status" value="1"/>
</dbReference>
<dbReference type="InterPro" id="IPR003812">
    <property type="entry name" value="Fido"/>
</dbReference>
<organism evidence="2 3">
    <name type="scientific">Candidatus Magasanikbacteria bacterium RIFOXYD2_FULL_36_9</name>
    <dbReference type="NCBI Taxonomy" id="1798707"/>
    <lineage>
        <taxon>Bacteria</taxon>
        <taxon>Candidatus Magasanikiibacteriota</taxon>
    </lineage>
</organism>
<dbReference type="SUPFAM" id="SSF140931">
    <property type="entry name" value="Fic-like"/>
    <property type="match status" value="1"/>
</dbReference>
<evidence type="ECO:0000313" key="2">
    <source>
        <dbReference type="EMBL" id="OGH89491.1"/>
    </source>
</evidence>
<dbReference type="EMBL" id="MFRC01000040">
    <property type="protein sequence ID" value="OGH89491.1"/>
    <property type="molecule type" value="Genomic_DNA"/>
</dbReference>
<dbReference type="Pfam" id="PF02661">
    <property type="entry name" value="Fic"/>
    <property type="match status" value="1"/>
</dbReference>
<dbReference type="Gene3D" id="1.20.120.1870">
    <property type="entry name" value="Fic/DOC protein, Fido domain"/>
    <property type="match status" value="1"/>
</dbReference>
<dbReference type="InterPro" id="IPR011204">
    <property type="entry name" value="Virulence_RhuM-like"/>
</dbReference>
<dbReference type="InterPro" id="IPR036597">
    <property type="entry name" value="Fido-like_dom_sf"/>
</dbReference>
<accession>A0A1F6P027</accession>
<feature type="domain" description="Fido" evidence="1">
    <location>
        <begin position="181"/>
        <end position="323"/>
    </location>
</feature>
<reference evidence="2 3" key="1">
    <citation type="journal article" date="2016" name="Nat. Commun.">
        <title>Thousands of microbial genomes shed light on interconnected biogeochemical processes in an aquifer system.</title>
        <authorList>
            <person name="Anantharaman K."/>
            <person name="Brown C.T."/>
            <person name="Hug L.A."/>
            <person name="Sharon I."/>
            <person name="Castelle C.J."/>
            <person name="Probst A.J."/>
            <person name="Thomas B.C."/>
            <person name="Singh A."/>
            <person name="Wilkins M.J."/>
            <person name="Karaoz U."/>
            <person name="Brodie E.L."/>
            <person name="Williams K.H."/>
            <person name="Hubbard S.S."/>
            <person name="Banfield J.F."/>
        </authorList>
    </citation>
    <scope>NUCLEOTIDE SEQUENCE [LARGE SCALE GENOMIC DNA]</scope>
</reference>